<keyword evidence="3 10" id="KW-0963">Cytoplasm</keyword>
<evidence type="ECO:0000256" key="9">
    <source>
        <dbReference type="ARBA" id="ARBA00047937"/>
    </source>
</evidence>
<dbReference type="PANTHER" id="PTHR30075">
    <property type="entry name" value="GLYCYL-TRNA SYNTHETASE"/>
    <property type="match status" value="1"/>
</dbReference>
<keyword evidence="5 10" id="KW-0547">Nucleotide-binding</keyword>
<evidence type="ECO:0000256" key="10">
    <source>
        <dbReference type="HAMAP-Rule" id="MF_00255"/>
    </source>
</evidence>
<evidence type="ECO:0000256" key="4">
    <source>
        <dbReference type="ARBA" id="ARBA00022598"/>
    </source>
</evidence>
<dbReference type="SUPFAM" id="SSF109604">
    <property type="entry name" value="HD-domain/PDEase-like"/>
    <property type="match status" value="1"/>
</dbReference>
<keyword evidence="8 10" id="KW-0030">Aminoacyl-tRNA synthetase</keyword>
<dbReference type="PROSITE" id="PS50861">
    <property type="entry name" value="AA_TRNA_LIGASE_II_GLYAB"/>
    <property type="match status" value="1"/>
</dbReference>
<dbReference type="GO" id="GO:0006426">
    <property type="term" value="P:glycyl-tRNA aminoacylation"/>
    <property type="evidence" value="ECO:0007669"/>
    <property type="project" value="UniProtKB-UniRule"/>
</dbReference>
<dbReference type="HAMAP" id="MF_00255">
    <property type="entry name" value="Gly_tRNA_synth_beta"/>
    <property type="match status" value="1"/>
</dbReference>
<evidence type="ECO:0000256" key="5">
    <source>
        <dbReference type="ARBA" id="ARBA00022741"/>
    </source>
</evidence>
<feature type="domain" description="DALR anticodon binding" evidence="11">
    <location>
        <begin position="589"/>
        <end position="682"/>
    </location>
</feature>
<dbReference type="Pfam" id="PF05746">
    <property type="entry name" value="DALR_1"/>
    <property type="match status" value="1"/>
</dbReference>
<dbReference type="AlphaFoldDB" id="A0A1G9YI07"/>
<reference evidence="13" key="1">
    <citation type="submission" date="2016-10" db="EMBL/GenBank/DDBJ databases">
        <authorList>
            <person name="Varghese N."/>
            <person name="Submissions S."/>
        </authorList>
    </citation>
    <scope>NUCLEOTIDE SEQUENCE [LARGE SCALE GENOMIC DNA]</scope>
    <source>
        <strain evidence="13">CGMCC 1.6199</strain>
    </source>
</reference>
<comment type="similarity">
    <text evidence="2 10">Belongs to the class-II aminoacyl-tRNA synthetase family.</text>
</comment>
<organism evidence="12 13">
    <name type="scientific">Sediminibacillus halophilus</name>
    <dbReference type="NCBI Taxonomy" id="482461"/>
    <lineage>
        <taxon>Bacteria</taxon>
        <taxon>Bacillati</taxon>
        <taxon>Bacillota</taxon>
        <taxon>Bacilli</taxon>
        <taxon>Bacillales</taxon>
        <taxon>Bacillaceae</taxon>
        <taxon>Sediminibacillus</taxon>
    </lineage>
</organism>
<dbReference type="RefSeq" id="WP_074601138.1">
    <property type="nucleotide sequence ID" value="NZ_FNHF01000009.1"/>
</dbReference>
<dbReference type="Pfam" id="PF02092">
    <property type="entry name" value="tRNA_synt_2f"/>
    <property type="match status" value="1"/>
</dbReference>
<keyword evidence="6 10" id="KW-0067">ATP-binding</keyword>
<name>A0A1G9YI07_9BACI</name>
<gene>
    <name evidence="10" type="primary">glyS</name>
    <name evidence="12" type="ORF">SAMN05216244_4186</name>
</gene>
<dbReference type="InterPro" id="IPR006194">
    <property type="entry name" value="Gly-tRNA-synth_heterodimer"/>
</dbReference>
<sequence length="695" mass="78834">MTTTNILFEIGLEEMPARFLDDAQKQLHEKTTAWLDELRVPYQGIEVYVTPRRLAVIIKDAAEKQPDIEEEAKGPAKSIALDENGEWTKAAVGFSRGQGKTVKDIYTKEVNGTEYIFVSKFIEGRKTLDLLQGFKDVVLKMNFPKSMRWSDLNLRYVRPIRWITALFGSEIVPLEIAGVAASNKTYGHRFLGESIELSSADKYRNKLKEQYVIVDPSEREEKIRSQIEQLQQKKNWKVPVDSNLLDEVKHLVEYPTVFSGSFDEEFLEIPEEALITSMKEHQRYFPVRDSKGSLLPNFVAVRNGNSDFIETVARGNEKVLRARLSDARFFFEEDKKQSIARNVKKLEKMVFQEKLGTIADKVGRVTQLTGQISDLINMDAVVRKQAVRAAEISKFDLVTNMVNEFTELQGIMGEKYARLFGENEQTAKAINEHYMPRHAGDALPASTEGALVSVADKLDTIIGCISVGIIPSGSQDPYGLRRQAIGVLQILKSQKWQVKLEELLEKTYQQFEAKGIPTRSKQEIMEDLSEFFTHRAGYIMKEAGIDQDVIEAVLHAGIGIFHFTFDKALVLADKRQDESFKPAQEGLGRVLNLAGKAGTEEVKKELFENATETELNAAVERMLPGYQQTLEQQKANKAIEMLAELADPIHAFFDHTMVMAKDENLRSNRLALLNKIAAMVYQYADLSKVQWKQQF</sequence>
<comment type="subunit">
    <text evidence="10">Tetramer of two alpha and two beta subunits.</text>
</comment>
<proteinExistence type="inferred from homology"/>
<protein>
    <recommendedName>
        <fullName evidence="10">Glycine--tRNA ligase beta subunit</fullName>
        <ecNumber evidence="10">6.1.1.14</ecNumber>
    </recommendedName>
    <alternativeName>
        <fullName evidence="10">Glycyl-tRNA synthetase beta subunit</fullName>
        <shortName evidence="10">GlyRS</shortName>
    </alternativeName>
</protein>
<keyword evidence="4 10" id="KW-0436">Ligase</keyword>
<evidence type="ECO:0000256" key="3">
    <source>
        <dbReference type="ARBA" id="ARBA00022490"/>
    </source>
</evidence>
<dbReference type="GO" id="GO:0006420">
    <property type="term" value="P:arginyl-tRNA aminoacylation"/>
    <property type="evidence" value="ECO:0007669"/>
    <property type="project" value="InterPro"/>
</dbReference>
<evidence type="ECO:0000313" key="13">
    <source>
        <dbReference type="Proteomes" id="UP000182347"/>
    </source>
</evidence>
<dbReference type="Proteomes" id="UP000182347">
    <property type="component" value="Unassembled WGS sequence"/>
</dbReference>
<comment type="subcellular location">
    <subcellularLocation>
        <location evidence="1 10">Cytoplasm</location>
    </subcellularLocation>
</comment>
<dbReference type="GO" id="GO:0004820">
    <property type="term" value="F:glycine-tRNA ligase activity"/>
    <property type="evidence" value="ECO:0007669"/>
    <property type="project" value="UniProtKB-UniRule"/>
</dbReference>
<evidence type="ECO:0000256" key="8">
    <source>
        <dbReference type="ARBA" id="ARBA00023146"/>
    </source>
</evidence>
<dbReference type="PANTHER" id="PTHR30075:SF2">
    <property type="entry name" value="GLYCINE--TRNA LIGASE, CHLOROPLASTIC_MITOCHONDRIAL 2"/>
    <property type="match status" value="1"/>
</dbReference>
<dbReference type="EC" id="6.1.1.14" evidence="10"/>
<dbReference type="InterPro" id="IPR015944">
    <property type="entry name" value="Gly-tRNA-synth_bsu"/>
</dbReference>
<dbReference type="OrthoDB" id="9775440at2"/>
<accession>A0A1G9YI07</accession>
<evidence type="ECO:0000256" key="7">
    <source>
        <dbReference type="ARBA" id="ARBA00022917"/>
    </source>
</evidence>
<evidence type="ECO:0000313" key="12">
    <source>
        <dbReference type="EMBL" id="SDN08848.1"/>
    </source>
</evidence>
<dbReference type="GO" id="GO:0004814">
    <property type="term" value="F:arginine-tRNA ligase activity"/>
    <property type="evidence" value="ECO:0007669"/>
    <property type="project" value="InterPro"/>
</dbReference>
<dbReference type="EMBL" id="FNHF01000009">
    <property type="protein sequence ID" value="SDN08848.1"/>
    <property type="molecule type" value="Genomic_DNA"/>
</dbReference>
<evidence type="ECO:0000256" key="6">
    <source>
        <dbReference type="ARBA" id="ARBA00022840"/>
    </source>
</evidence>
<keyword evidence="7 10" id="KW-0648">Protein biosynthesis</keyword>
<comment type="catalytic activity">
    <reaction evidence="9 10">
        <text>tRNA(Gly) + glycine + ATP = glycyl-tRNA(Gly) + AMP + diphosphate</text>
        <dbReference type="Rhea" id="RHEA:16013"/>
        <dbReference type="Rhea" id="RHEA-COMP:9664"/>
        <dbReference type="Rhea" id="RHEA-COMP:9683"/>
        <dbReference type="ChEBI" id="CHEBI:30616"/>
        <dbReference type="ChEBI" id="CHEBI:33019"/>
        <dbReference type="ChEBI" id="CHEBI:57305"/>
        <dbReference type="ChEBI" id="CHEBI:78442"/>
        <dbReference type="ChEBI" id="CHEBI:78522"/>
        <dbReference type="ChEBI" id="CHEBI:456215"/>
        <dbReference type="EC" id="6.1.1.14"/>
    </reaction>
</comment>
<dbReference type="STRING" id="482461.SAMN05216244_4186"/>
<dbReference type="PRINTS" id="PR01045">
    <property type="entry name" value="TRNASYNTHGB"/>
</dbReference>
<dbReference type="InterPro" id="IPR008909">
    <property type="entry name" value="DALR_anticod-bd"/>
</dbReference>
<evidence type="ECO:0000259" key="11">
    <source>
        <dbReference type="Pfam" id="PF05746"/>
    </source>
</evidence>
<dbReference type="GO" id="GO:0005829">
    <property type="term" value="C:cytosol"/>
    <property type="evidence" value="ECO:0007669"/>
    <property type="project" value="TreeGrafter"/>
</dbReference>
<dbReference type="GO" id="GO:0005524">
    <property type="term" value="F:ATP binding"/>
    <property type="evidence" value="ECO:0007669"/>
    <property type="project" value="UniProtKB-UniRule"/>
</dbReference>
<evidence type="ECO:0000256" key="2">
    <source>
        <dbReference type="ARBA" id="ARBA00008226"/>
    </source>
</evidence>
<keyword evidence="13" id="KW-1185">Reference proteome</keyword>
<evidence type="ECO:0000256" key="1">
    <source>
        <dbReference type="ARBA" id="ARBA00004496"/>
    </source>
</evidence>
<dbReference type="NCBIfam" id="TIGR00211">
    <property type="entry name" value="glyS"/>
    <property type="match status" value="1"/>
</dbReference>